<gene>
    <name evidence="1" type="ORF">BCR36DRAFT_580190</name>
</gene>
<evidence type="ECO:0000313" key="1">
    <source>
        <dbReference type="EMBL" id="ORX58588.1"/>
    </source>
</evidence>
<name>A0A1Y1VLD9_9FUNG</name>
<dbReference type="Proteomes" id="UP000193719">
    <property type="component" value="Unassembled WGS sequence"/>
</dbReference>
<dbReference type="OrthoDB" id="10332150at2759"/>
<sequence>MKEMVSIGQNKILKPMAEQKCVLCNKYENRFIYQLNEKDFHKKGIYVCDLCIEEEMSKEEKLWRIR</sequence>
<keyword evidence="2" id="KW-1185">Reference proteome</keyword>
<dbReference type="EMBL" id="MCFH01000004">
    <property type="protein sequence ID" value="ORX58588.1"/>
    <property type="molecule type" value="Genomic_DNA"/>
</dbReference>
<accession>A0A1Y1VLD9</accession>
<comment type="caution">
    <text evidence="1">The sequence shown here is derived from an EMBL/GenBank/DDBJ whole genome shotgun (WGS) entry which is preliminary data.</text>
</comment>
<organism evidence="1 2">
    <name type="scientific">Piromyces finnis</name>
    <dbReference type="NCBI Taxonomy" id="1754191"/>
    <lineage>
        <taxon>Eukaryota</taxon>
        <taxon>Fungi</taxon>
        <taxon>Fungi incertae sedis</taxon>
        <taxon>Chytridiomycota</taxon>
        <taxon>Chytridiomycota incertae sedis</taxon>
        <taxon>Neocallimastigomycetes</taxon>
        <taxon>Neocallimastigales</taxon>
        <taxon>Neocallimastigaceae</taxon>
        <taxon>Piromyces</taxon>
    </lineage>
</organism>
<protein>
    <submittedName>
        <fullName evidence="1">Uncharacterized protein</fullName>
    </submittedName>
</protein>
<dbReference type="AlphaFoldDB" id="A0A1Y1VLD9"/>
<evidence type="ECO:0000313" key="2">
    <source>
        <dbReference type="Proteomes" id="UP000193719"/>
    </source>
</evidence>
<reference evidence="1 2" key="2">
    <citation type="submission" date="2016-08" db="EMBL/GenBank/DDBJ databases">
        <title>Pervasive Adenine N6-methylation of Active Genes in Fungi.</title>
        <authorList>
            <consortium name="DOE Joint Genome Institute"/>
            <person name="Mondo S.J."/>
            <person name="Dannebaum R.O."/>
            <person name="Kuo R.C."/>
            <person name="Labutti K."/>
            <person name="Haridas S."/>
            <person name="Kuo A."/>
            <person name="Salamov A."/>
            <person name="Ahrendt S.R."/>
            <person name="Lipzen A."/>
            <person name="Sullivan W."/>
            <person name="Andreopoulos W.B."/>
            <person name="Clum A."/>
            <person name="Lindquist E."/>
            <person name="Daum C."/>
            <person name="Ramamoorthy G.K."/>
            <person name="Gryganskyi A."/>
            <person name="Culley D."/>
            <person name="Magnuson J.K."/>
            <person name="James T.Y."/>
            <person name="O'Malley M.A."/>
            <person name="Stajich J.E."/>
            <person name="Spatafora J.W."/>
            <person name="Visel A."/>
            <person name="Grigoriev I.V."/>
        </authorList>
    </citation>
    <scope>NUCLEOTIDE SEQUENCE [LARGE SCALE GENOMIC DNA]</scope>
    <source>
        <strain evidence="2">finn</strain>
    </source>
</reference>
<reference evidence="1 2" key="1">
    <citation type="submission" date="2016-08" db="EMBL/GenBank/DDBJ databases">
        <title>Genomes of anaerobic fungi encode conserved fungal cellulosomes for biomass hydrolysis.</title>
        <authorList>
            <consortium name="DOE Joint Genome Institute"/>
            <person name="Haitjema C.H."/>
            <person name="Gilmore S.P."/>
            <person name="Henske J.K."/>
            <person name="Solomon K.V."/>
            <person name="De Groot R."/>
            <person name="Kuo A."/>
            <person name="Mondo S.J."/>
            <person name="Salamov A.A."/>
            <person name="Labutti K."/>
            <person name="Zhao Z."/>
            <person name="Chiniquy J."/>
            <person name="Barry K."/>
            <person name="Brewer H.M."/>
            <person name="Purvine S.O."/>
            <person name="Wright A.T."/>
            <person name="Boxma B."/>
            <person name="Van Alen T."/>
            <person name="Hackstein J.H."/>
            <person name="Baker S.E."/>
            <person name="Grigoriev I.V."/>
            <person name="O'Malley M.A."/>
        </authorList>
    </citation>
    <scope>NUCLEOTIDE SEQUENCE [LARGE SCALE GENOMIC DNA]</scope>
    <source>
        <strain evidence="2">finn</strain>
    </source>
</reference>
<proteinExistence type="predicted"/>